<comment type="caution">
    <text evidence="1">The sequence shown here is derived from an EMBL/GenBank/DDBJ whole genome shotgun (WGS) entry which is preliminary data.</text>
</comment>
<dbReference type="OrthoDB" id="8479143at2"/>
<dbReference type="InterPro" id="IPR036388">
    <property type="entry name" value="WH-like_DNA-bd_sf"/>
</dbReference>
<dbReference type="SUPFAM" id="SSF46785">
    <property type="entry name" value="Winged helix' DNA-binding domain"/>
    <property type="match status" value="1"/>
</dbReference>
<dbReference type="Gene3D" id="1.10.10.10">
    <property type="entry name" value="Winged helix-like DNA-binding domain superfamily/Winged helix DNA-binding domain"/>
    <property type="match status" value="1"/>
</dbReference>
<dbReference type="RefSeq" id="WP_083031566.1">
    <property type="nucleotide sequence ID" value="NZ_AP022618.1"/>
</dbReference>
<protein>
    <submittedName>
        <fullName evidence="1">Uncharacterized protein</fullName>
    </submittedName>
</protein>
<evidence type="ECO:0000313" key="2">
    <source>
        <dbReference type="Proteomes" id="UP000192801"/>
    </source>
</evidence>
<sequence>MPVVIEEELTQRGSGRGVLETSSLVVDAVAGARRGIGITALAAQTGLPKSTVHRIAGQLTESGLLERVGQRYFIGATVGRWGRSHRPARELHQVAMLPSIRLGQLSRGLVGLVIVSGETPETVLTYSTDALPVSVDLTTDAWRATAVGRVLGFGPGGPVRHDIGPALVTEECESVPGVSCVAGELTLPGLGCPAALCTLFFRPTLPAAAPGQLVSAMRAVERNWRMALEDVG</sequence>
<dbReference type="EMBL" id="MVHS01000031">
    <property type="protein sequence ID" value="ORA69572.1"/>
    <property type="molecule type" value="Genomic_DNA"/>
</dbReference>
<gene>
    <name evidence="1" type="ORF">BST26_13370</name>
</gene>
<dbReference type="Pfam" id="PF09339">
    <property type="entry name" value="HTH_IclR"/>
    <property type="match status" value="1"/>
</dbReference>
<dbReference type="SMART" id="SM00346">
    <property type="entry name" value="HTH_ICLR"/>
    <property type="match status" value="1"/>
</dbReference>
<organism evidence="1 2">
    <name type="scientific">Mycolicibacterium insubricum</name>
    <dbReference type="NCBI Taxonomy" id="444597"/>
    <lineage>
        <taxon>Bacteria</taxon>
        <taxon>Bacillati</taxon>
        <taxon>Actinomycetota</taxon>
        <taxon>Actinomycetes</taxon>
        <taxon>Mycobacteriales</taxon>
        <taxon>Mycobacteriaceae</taxon>
        <taxon>Mycolicibacterium</taxon>
    </lineage>
</organism>
<dbReference type="STRING" id="444597.BST26_13370"/>
<dbReference type="Proteomes" id="UP000192801">
    <property type="component" value="Unassembled WGS sequence"/>
</dbReference>
<dbReference type="PROSITE" id="PS51077">
    <property type="entry name" value="HTH_ICLR"/>
    <property type="match status" value="1"/>
</dbReference>
<dbReference type="GO" id="GO:0006355">
    <property type="term" value="P:regulation of DNA-templated transcription"/>
    <property type="evidence" value="ECO:0007669"/>
    <property type="project" value="InterPro"/>
</dbReference>
<name>A0A1X0DBL8_9MYCO</name>
<proteinExistence type="predicted"/>
<reference evidence="1 2" key="1">
    <citation type="submission" date="2016-12" db="EMBL/GenBank/DDBJ databases">
        <title>The new phylogeny of genus Mycobacterium.</title>
        <authorList>
            <person name="Tortoli E."/>
            <person name="Trovato A."/>
            <person name="Cirillo D.M."/>
        </authorList>
    </citation>
    <scope>NUCLEOTIDE SEQUENCE [LARGE SCALE GENOMIC DNA]</scope>
    <source>
        <strain evidence="1 2">DSM 45130</strain>
    </source>
</reference>
<dbReference type="InterPro" id="IPR005471">
    <property type="entry name" value="Tscrpt_reg_IclR_N"/>
</dbReference>
<dbReference type="GO" id="GO:0003677">
    <property type="term" value="F:DNA binding"/>
    <property type="evidence" value="ECO:0007669"/>
    <property type="project" value="InterPro"/>
</dbReference>
<dbReference type="AlphaFoldDB" id="A0A1X0DBL8"/>
<dbReference type="InterPro" id="IPR036390">
    <property type="entry name" value="WH_DNA-bd_sf"/>
</dbReference>
<keyword evidence="2" id="KW-1185">Reference proteome</keyword>
<evidence type="ECO:0000313" key="1">
    <source>
        <dbReference type="EMBL" id="ORA69572.1"/>
    </source>
</evidence>
<accession>A0A1X0DBL8</accession>